<dbReference type="Pfam" id="PF01565">
    <property type="entry name" value="FAD_binding_4"/>
    <property type="match status" value="1"/>
</dbReference>
<protein>
    <submittedName>
        <fullName evidence="4">FAD linked oxidase domain-containing protein</fullName>
    </submittedName>
</protein>
<dbReference type="InterPro" id="IPR016166">
    <property type="entry name" value="FAD-bd_PCMH"/>
</dbReference>
<keyword evidence="2" id="KW-0274">FAD</keyword>
<dbReference type="SUPFAM" id="SSF55103">
    <property type="entry name" value="FAD-linked oxidases, C-terminal domain"/>
    <property type="match status" value="1"/>
</dbReference>
<evidence type="ECO:0000259" key="3">
    <source>
        <dbReference type="PROSITE" id="PS51387"/>
    </source>
</evidence>
<keyword evidence="1" id="KW-0285">Flavoprotein</keyword>
<dbReference type="GO" id="GO:0071949">
    <property type="term" value="F:FAD binding"/>
    <property type="evidence" value="ECO:0007669"/>
    <property type="project" value="InterPro"/>
</dbReference>
<organism evidence="4 5">
    <name type="scientific">Frigidibacter mobilis</name>
    <dbReference type="NCBI Taxonomy" id="1335048"/>
    <lineage>
        <taxon>Bacteria</taxon>
        <taxon>Pseudomonadati</taxon>
        <taxon>Pseudomonadota</taxon>
        <taxon>Alphaproteobacteria</taxon>
        <taxon>Rhodobacterales</taxon>
        <taxon>Paracoccaceae</taxon>
        <taxon>Frigidibacter</taxon>
    </lineage>
</organism>
<dbReference type="RefSeq" id="WP_066814929.1">
    <property type="nucleotide sequence ID" value="NZ_CP012661.1"/>
</dbReference>
<gene>
    <name evidence="4" type="ORF">AKL17_3141</name>
</gene>
<evidence type="ECO:0000256" key="1">
    <source>
        <dbReference type="ARBA" id="ARBA00022630"/>
    </source>
</evidence>
<dbReference type="InterPro" id="IPR006094">
    <property type="entry name" value="Oxid_FAD_bind_N"/>
</dbReference>
<dbReference type="PANTHER" id="PTHR11748">
    <property type="entry name" value="D-LACTATE DEHYDROGENASE"/>
    <property type="match status" value="1"/>
</dbReference>
<dbReference type="SUPFAM" id="SSF56176">
    <property type="entry name" value="FAD-binding/transporter-associated domain-like"/>
    <property type="match status" value="1"/>
</dbReference>
<dbReference type="GO" id="GO:0003824">
    <property type="term" value="F:catalytic activity"/>
    <property type="evidence" value="ECO:0007669"/>
    <property type="project" value="InterPro"/>
</dbReference>
<dbReference type="PATRIC" id="fig|1335048.3.peg.3264"/>
<dbReference type="EMBL" id="CP012661">
    <property type="protein sequence ID" value="AMY70373.1"/>
    <property type="molecule type" value="Genomic_DNA"/>
</dbReference>
<name>A0A161GMF4_9RHOB</name>
<evidence type="ECO:0000313" key="5">
    <source>
        <dbReference type="Proteomes" id="UP000076128"/>
    </source>
</evidence>
<evidence type="ECO:0000256" key="2">
    <source>
        <dbReference type="ARBA" id="ARBA00022827"/>
    </source>
</evidence>
<dbReference type="Gene3D" id="3.30.465.10">
    <property type="match status" value="1"/>
</dbReference>
<reference evidence="4 5" key="1">
    <citation type="submission" date="2015-09" db="EMBL/GenBank/DDBJ databases">
        <title>Complete genome sequence of Defluviimonas alba cai42t isolated from an oilfield in Xinjiang.</title>
        <authorList>
            <person name="Geng S."/>
            <person name="Pan X."/>
            <person name="Wu X."/>
        </authorList>
    </citation>
    <scope>NUCLEOTIDE SEQUENCE [LARGE SCALE GENOMIC DNA]</scope>
    <source>
        <strain evidence="5">cai42</strain>
    </source>
</reference>
<keyword evidence="5" id="KW-1185">Reference proteome</keyword>
<evidence type="ECO:0000313" key="4">
    <source>
        <dbReference type="EMBL" id="AMY70373.1"/>
    </source>
</evidence>
<sequence length="364" mass="36781">MRPTTEDELAALVRGATGPLRVQGGGTRSAAGQGDLLETGGLSGIVLYEPAALTLVVRAGTPLAEVQAALAAEGQRLPFEPGEMGGLLGRPGASTIGGVVATNASGPRRVQAGACRDSLIGLRFVDGRGTVIKNGGRVMKNVTGYDLVKLLAGSHGSLGVLTELAFKLQPIPPATATLILPGLTPARAVAAMSAALGSPFDVTGAAHLPGTGTLIRLEGLAASTAYRVDRLLVALAPFGPAVVERDPGAAAALWQQVRDVAPFHGRAGDVWRISVRPSDGPEVAARLGGEVVMDWGGGLVWALFPAGMDARALLTGLPGHATRIRGSAPDVPAFAPEPAPVAALTAALRAQFDPRGIFGNGAGA</sequence>
<dbReference type="InterPro" id="IPR016164">
    <property type="entry name" value="FAD-linked_Oxase-like_C"/>
</dbReference>
<accession>A0A161GMF4</accession>
<dbReference type="STRING" id="1335048.AKL17_3141"/>
<dbReference type="PROSITE" id="PS51387">
    <property type="entry name" value="FAD_PCMH"/>
    <property type="match status" value="1"/>
</dbReference>
<dbReference type="InterPro" id="IPR016169">
    <property type="entry name" value="FAD-bd_PCMH_sub2"/>
</dbReference>
<dbReference type="PANTHER" id="PTHR11748:SF103">
    <property type="entry name" value="GLYCOLATE OXIDASE SUBUNIT GLCE"/>
    <property type="match status" value="1"/>
</dbReference>
<dbReference type="AlphaFoldDB" id="A0A161GMF4"/>
<proteinExistence type="predicted"/>
<dbReference type="OrthoDB" id="9811557at2"/>
<feature type="domain" description="FAD-binding PCMH-type" evidence="3">
    <location>
        <begin position="1"/>
        <end position="171"/>
    </location>
</feature>
<dbReference type="KEGG" id="daa:AKL17_3141"/>
<dbReference type="InterPro" id="IPR036318">
    <property type="entry name" value="FAD-bd_PCMH-like_sf"/>
</dbReference>
<dbReference type="Proteomes" id="UP000076128">
    <property type="component" value="Chromosome"/>
</dbReference>